<dbReference type="PANTHER" id="PTHR23279">
    <property type="entry name" value="DEFECTIVE PROBOSCIS EXTENSION RESPONSE DPR -RELATED"/>
    <property type="match status" value="1"/>
</dbReference>
<dbReference type="InterPro" id="IPR003599">
    <property type="entry name" value="Ig_sub"/>
</dbReference>
<gene>
    <name evidence="2" type="ORF">ONE63_006761</name>
</gene>
<organism evidence="2 3">
    <name type="scientific">Megalurothrips usitatus</name>
    <name type="common">bean blossom thrips</name>
    <dbReference type="NCBI Taxonomy" id="439358"/>
    <lineage>
        <taxon>Eukaryota</taxon>
        <taxon>Metazoa</taxon>
        <taxon>Ecdysozoa</taxon>
        <taxon>Arthropoda</taxon>
        <taxon>Hexapoda</taxon>
        <taxon>Insecta</taxon>
        <taxon>Pterygota</taxon>
        <taxon>Neoptera</taxon>
        <taxon>Paraneoptera</taxon>
        <taxon>Thysanoptera</taxon>
        <taxon>Terebrantia</taxon>
        <taxon>Thripoidea</taxon>
        <taxon>Thripidae</taxon>
        <taxon>Megalurothrips</taxon>
    </lineage>
</organism>
<dbReference type="Pfam" id="PF13927">
    <property type="entry name" value="Ig_3"/>
    <property type="match status" value="1"/>
</dbReference>
<dbReference type="SMART" id="SM00409">
    <property type="entry name" value="IG"/>
    <property type="match status" value="1"/>
</dbReference>
<dbReference type="InterPro" id="IPR007110">
    <property type="entry name" value="Ig-like_dom"/>
</dbReference>
<dbReference type="GO" id="GO:0050808">
    <property type="term" value="P:synapse organization"/>
    <property type="evidence" value="ECO:0007669"/>
    <property type="project" value="TreeGrafter"/>
</dbReference>
<feature type="domain" description="Ig-like" evidence="1">
    <location>
        <begin position="7"/>
        <end position="105"/>
    </location>
</feature>
<evidence type="ECO:0000313" key="3">
    <source>
        <dbReference type="Proteomes" id="UP001075354"/>
    </source>
</evidence>
<dbReference type="SUPFAM" id="SSF48726">
    <property type="entry name" value="Immunoglobulin"/>
    <property type="match status" value="1"/>
</dbReference>
<dbReference type="Gene3D" id="2.60.40.10">
    <property type="entry name" value="Immunoglobulins"/>
    <property type="match status" value="1"/>
</dbReference>
<name>A0AAV7XU51_9NEOP</name>
<reference evidence="2" key="1">
    <citation type="submission" date="2022-12" db="EMBL/GenBank/DDBJ databases">
        <title>Chromosome-level genome assembly of the bean flower thrips Megalurothrips usitatus.</title>
        <authorList>
            <person name="Ma L."/>
            <person name="Liu Q."/>
            <person name="Li H."/>
            <person name="Cai W."/>
        </authorList>
    </citation>
    <scope>NUCLEOTIDE SEQUENCE</scope>
    <source>
        <strain evidence="2">Cailab_2022a</strain>
    </source>
</reference>
<protein>
    <recommendedName>
        <fullName evidence="1">Ig-like domain-containing protein</fullName>
    </recommendedName>
</protein>
<dbReference type="PANTHER" id="PTHR23279:SF12">
    <property type="entry name" value="DEFECTIVE PROBOSCIS EXTENSION RESPONSE 14, ISOFORM A-RELATED"/>
    <property type="match status" value="1"/>
</dbReference>
<keyword evidence="3" id="KW-1185">Reference proteome</keyword>
<dbReference type="PROSITE" id="PS50835">
    <property type="entry name" value="IG_LIKE"/>
    <property type="match status" value="1"/>
</dbReference>
<evidence type="ECO:0000259" key="1">
    <source>
        <dbReference type="PROSITE" id="PS50835"/>
    </source>
</evidence>
<dbReference type="InterPro" id="IPR013783">
    <property type="entry name" value="Ig-like_fold"/>
</dbReference>
<dbReference type="GO" id="GO:0032589">
    <property type="term" value="C:neuron projection membrane"/>
    <property type="evidence" value="ECO:0007669"/>
    <property type="project" value="TreeGrafter"/>
</dbReference>
<dbReference type="EMBL" id="JAPTSV010000004">
    <property type="protein sequence ID" value="KAJ1528341.1"/>
    <property type="molecule type" value="Genomic_DNA"/>
</dbReference>
<sequence>MCLLAVPEVLIVDEKNRPIQDKHYETSSTIRLSCIVRHVYMTGSVVSWIHQGVLLNQDSTRGGISVKSELREDGAESVLSVARVDKADSGNYTCSISPSQRTTVLVHVLDGKCLAVPGAPQQRQQQQQQQPRRGLRIHIETEFGSRRATAAPLENGTNNYMNGISDVADR</sequence>
<dbReference type="AlphaFoldDB" id="A0AAV7XU51"/>
<comment type="caution">
    <text evidence="2">The sequence shown here is derived from an EMBL/GenBank/DDBJ whole genome shotgun (WGS) entry which is preliminary data.</text>
</comment>
<proteinExistence type="predicted"/>
<evidence type="ECO:0000313" key="2">
    <source>
        <dbReference type="EMBL" id="KAJ1528341.1"/>
    </source>
</evidence>
<accession>A0AAV7XU51</accession>
<dbReference type="InterPro" id="IPR037448">
    <property type="entry name" value="Zig-8"/>
</dbReference>
<dbReference type="InterPro" id="IPR036179">
    <property type="entry name" value="Ig-like_dom_sf"/>
</dbReference>
<dbReference type="Proteomes" id="UP001075354">
    <property type="component" value="Chromosome 4"/>
</dbReference>